<dbReference type="InterPro" id="IPR001764">
    <property type="entry name" value="Glyco_hydro_3_N"/>
</dbReference>
<dbReference type="Pfam" id="PF01915">
    <property type="entry name" value="Glyco_hydro_3_C"/>
    <property type="match status" value="1"/>
</dbReference>
<keyword evidence="3" id="KW-0858">Xylan degradation</keyword>
<evidence type="ECO:0000256" key="6">
    <source>
        <dbReference type="ARBA" id="ARBA00023180"/>
    </source>
</evidence>
<evidence type="ECO:0000256" key="4">
    <source>
        <dbReference type="ARBA" id="ARBA00022729"/>
    </source>
</evidence>
<feature type="domain" description="PA14" evidence="12">
    <location>
        <begin position="521"/>
        <end position="689"/>
    </location>
</feature>
<dbReference type="InterPro" id="IPR026891">
    <property type="entry name" value="Fn3-like"/>
</dbReference>
<evidence type="ECO:0000256" key="8">
    <source>
        <dbReference type="ARBA" id="ARBA00023295"/>
    </source>
</evidence>
<evidence type="ECO:0000256" key="10">
    <source>
        <dbReference type="ARBA" id="ARBA00024574"/>
    </source>
</evidence>
<evidence type="ECO:0000313" key="13">
    <source>
        <dbReference type="EMBL" id="KUJ16988.1"/>
    </source>
</evidence>
<gene>
    <name evidence="13" type="ORF">LY89DRAFT_616692</name>
</gene>
<comment type="catalytic activity">
    <reaction evidence="10">
        <text>Hydrolysis of (1-&gt;4)-beta-D-xylans, to remove successive D-xylose residues from the non-reducing termini.</text>
        <dbReference type="EC" id="3.2.1.37"/>
    </reaction>
</comment>
<dbReference type="EC" id="3.2.1.37" evidence="11"/>
<evidence type="ECO:0000256" key="3">
    <source>
        <dbReference type="ARBA" id="ARBA00022651"/>
    </source>
</evidence>
<dbReference type="InterPro" id="IPR044993">
    <property type="entry name" value="BXL"/>
</dbReference>
<name>A0A194X9Z4_MOLSC</name>
<evidence type="ECO:0000256" key="11">
    <source>
        <dbReference type="ARBA" id="ARBA00026107"/>
    </source>
</evidence>
<reference evidence="13 14" key="1">
    <citation type="submission" date="2015-10" db="EMBL/GenBank/DDBJ databases">
        <title>Full genome of DAOMC 229536 Phialocephala scopiformis, a fungal endophyte of spruce producing the potent anti-insectan compound rugulosin.</title>
        <authorList>
            <consortium name="DOE Joint Genome Institute"/>
            <person name="Walker A.K."/>
            <person name="Frasz S.L."/>
            <person name="Seifert K.A."/>
            <person name="Miller J.D."/>
            <person name="Mondo S.J."/>
            <person name="Labutti K."/>
            <person name="Lipzen A."/>
            <person name="Dockter R."/>
            <person name="Kennedy M."/>
            <person name="Grigoriev I.V."/>
            <person name="Spatafora J.W."/>
        </authorList>
    </citation>
    <scope>NUCLEOTIDE SEQUENCE [LARGE SCALE GENOMIC DNA]</scope>
    <source>
        <strain evidence="13 14">CBS 120377</strain>
    </source>
</reference>
<dbReference type="InterPro" id="IPR036962">
    <property type="entry name" value="Glyco_hydro_3_N_sf"/>
</dbReference>
<dbReference type="OrthoDB" id="2123594at2759"/>
<dbReference type="Pfam" id="PF14310">
    <property type="entry name" value="Fn3-like"/>
    <property type="match status" value="1"/>
</dbReference>
<dbReference type="RefSeq" id="XP_018071343.1">
    <property type="nucleotide sequence ID" value="XM_018210773.1"/>
</dbReference>
<dbReference type="InterPro" id="IPR002772">
    <property type="entry name" value="Glyco_hydro_3_C"/>
</dbReference>
<accession>A0A194X9Z4</accession>
<dbReference type="SUPFAM" id="SSF52279">
    <property type="entry name" value="Beta-D-glucan exohydrolase, C-terminal domain"/>
    <property type="match status" value="1"/>
</dbReference>
<dbReference type="PANTHER" id="PTHR42721:SF3">
    <property type="entry name" value="BETA-D-XYLOSIDASE 5-RELATED"/>
    <property type="match status" value="1"/>
</dbReference>
<comment type="pathway">
    <text evidence="1">Glycan degradation; xylan degradation.</text>
</comment>
<dbReference type="GO" id="GO:0046556">
    <property type="term" value="F:alpha-L-arabinofuranosidase activity"/>
    <property type="evidence" value="ECO:0007669"/>
    <property type="project" value="TreeGrafter"/>
</dbReference>
<dbReference type="Pfam" id="PF07691">
    <property type="entry name" value="PA14"/>
    <property type="match status" value="1"/>
</dbReference>
<dbReference type="Pfam" id="PF00933">
    <property type="entry name" value="Glyco_hydro_3"/>
    <property type="match status" value="1"/>
</dbReference>
<dbReference type="Gene3D" id="3.40.50.1700">
    <property type="entry name" value="Glycoside hydrolase family 3 C-terminal domain"/>
    <property type="match status" value="2"/>
</dbReference>
<dbReference type="Gene3D" id="3.20.20.300">
    <property type="entry name" value="Glycoside hydrolase, family 3, N-terminal domain"/>
    <property type="match status" value="1"/>
</dbReference>
<dbReference type="GO" id="GO:0031222">
    <property type="term" value="P:arabinan catabolic process"/>
    <property type="evidence" value="ECO:0007669"/>
    <property type="project" value="TreeGrafter"/>
</dbReference>
<dbReference type="GeneID" id="28820499"/>
<dbReference type="InterPro" id="IPR011658">
    <property type="entry name" value="PA14_dom"/>
</dbReference>
<dbReference type="Gene3D" id="2.60.40.10">
    <property type="entry name" value="Immunoglobulins"/>
    <property type="match status" value="1"/>
</dbReference>
<keyword evidence="6" id="KW-0325">Glycoprotein</keyword>
<dbReference type="EMBL" id="KQ947415">
    <property type="protein sequence ID" value="KUJ16988.1"/>
    <property type="molecule type" value="Genomic_DNA"/>
</dbReference>
<evidence type="ECO:0000259" key="12">
    <source>
        <dbReference type="PROSITE" id="PS51820"/>
    </source>
</evidence>
<dbReference type="InterPro" id="IPR036881">
    <property type="entry name" value="Glyco_hydro_3_C_sf"/>
</dbReference>
<dbReference type="KEGG" id="psco:LY89DRAFT_616692"/>
<dbReference type="SMART" id="SM01217">
    <property type="entry name" value="Fn3_like"/>
    <property type="match status" value="1"/>
</dbReference>
<dbReference type="SUPFAM" id="SSF51445">
    <property type="entry name" value="(Trans)glycosidases"/>
    <property type="match status" value="1"/>
</dbReference>
<comment type="similarity">
    <text evidence="2">Belongs to the glycosyl hydrolase 3 family.</text>
</comment>
<evidence type="ECO:0000256" key="1">
    <source>
        <dbReference type="ARBA" id="ARBA00004851"/>
    </source>
</evidence>
<evidence type="ECO:0000256" key="2">
    <source>
        <dbReference type="ARBA" id="ARBA00005336"/>
    </source>
</evidence>
<dbReference type="InterPro" id="IPR013783">
    <property type="entry name" value="Ig-like_fold"/>
</dbReference>
<evidence type="ECO:0000256" key="7">
    <source>
        <dbReference type="ARBA" id="ARBA00023277"/>
    </source>
</evidence>
<dbReference type="InterPro" id="IPR017853">
    <property type="entry name" value="GH"/>
</dbReference>
<dbReference type="PROSITE" id="PS51820">
    <property type="entry name" value="PA14"/>
    <property type="match status" value="1"/>
</dbReference>
<keyword evidence="8" id="KW-0326">Glycosidase</keyword>
<dbReference type="GO" id="GO:0009044">
    <property type="term" value="F:xylan 1,4-beta-xylosidase activity"/>
    <property type="evidence" value="ECO:0007669"/>
    <property type="project" value="UniProtKB-EC"/>
</dbReference>
<dbReference type="PRINTS" id="PR00133">
    <property type="entry name" value="GLHYDRLASE3"/>
</dbReference>
<evidence type="ECO:0000256" key="5">
    <source>
        <dbReference type="ARBA" id="ARBA00022801"/>
    </source>
</evidence>
<dbReference type="PANTHER" id="PTHR42721">
    <property type="entry name" value="SUGAR HYDROLASE-RELATED"/>
    <property type="match status" value="1"/>
</dbReference>
<keyword evidence="7" id="KW-0119">Carbohydrate metabolism</keyword>
<dbReference type="Proteomes" id="UP000070700">
    <property type="component" value="Unassembled WGS sequence"/>
</dbReference>
<dbReference type="InterPro" id="IPR037524">
    <property type="entry name" value="PA14/GLEYA"/>
</dbReference>
<keyword evidence="9" id="KW-0624">Polysaccharide degradation</keyword>
<dbReference type="InParanoid" id="A0A194X9Z4"/>
<evidence type="ECO:0000313" key="14">
    <source>
        <dbReference type="Proteomes" id="UP000070700"/>
    </source>
</evidence>
<dbReference type="GO" id="GO:0045493">
    <property type="term" value="P:xylan catabolic process"/>
    <property type="evidence" value="ECO:0007669"/>
    <property type="project" value="UniProtKB-KW"/>
</dbReference>
<proteinExistence type="inferred from homology"/>
<organism evidence="13 14">
    <name type="scientific">Mollisia scopiformis</name>
    <name type="common">Conifer needle endophyte fungus</name>
    <name type="synonym">Phialocephala scopiformis</name>
    <dbReference type="NCBI Taxonomy" id="149040"/>
    <lineage>
        <taxon>Eukaryota</taxon>
        <taxon>Fungi</taxon>
        <taxon>Dikarya</taxon>
        <taxon>Ascomycota</taxon>
        <taxon>Pezizomycotina</taxon>
        <taxon>Leotiomycetes</taxon>
        <taxon>Helotiales</taxon>
        <taxon>Mollisiaceae</taxon>
        <taxon>Mollisia</taxon>
    </lineage>
</organism>
<keyword evidence="14" id="KW-1185">Reference proteome</keyword>
<keyword evidence="4" id="KW-0732">Signal</keyword>
<evidence type="ECO:0000256" key="9">
    <source>
        <dbReference type="ARBA" id="ARBA00023326"/>
    </source>
</evidence>
<protein>
    <recommendedName>
        <fullName evidence="11">xylan 1,4-beta-xylosidase</fullName>
        <ecNumber evidence="11">3.2.1.37</ecNumber>
    </recommendedName>
</protein>
<dbReference type="AlphaFoldDB" id="A0A194X9Z4"/>
<keyword evidence="5 13" id="KW-0378">Hydrolase</keyword>
<sequence>MLFNPSSWLPALQLTGIVEYTQSLVGSPHVAQGSLNGFPEVRSTTNIQRDAFLDSLVANMSIPELVLQLHLMSADNIVGQYSNNSLYDFAVRSAPGAAVGVIHDLYVTNSSQYNSIQALNSEKARLNVPFLQFGECLHGVGSFKQSMFPQSIGMAASFDTDLVHRVGSAIGAEARSIGIHACLSPVLDLGLEPRWGRVQEAWGEDMLLTSYMGVAIASGMSKNGSWNRPDAVAPVVKRNHHFAAHGSGQGGINGAPSTLLGTRQVWQSMLRPFKAVVDLGGAKGVMMAYSELDEVPSHVHPMLYKALDDWGFDGFVTADDTGMAMLQGRHKVAGSPASAIQQWFNAGGMIQYYDYPLDVYLNATIDLVANGSVALSTLQSHVRKILSVKHDLGLFESPYIPQNVNSQSLTASHVPLTLEAAQKSIVLLENRNATLPIQPASQNISKIALIGPFSDVLNYGDYSGQFGAYPTASSSTIRQGMLSYLAANASNVELVSSWGVNDWYINAQRNIPNYLLSTPDGKAGGLEATYYADVNFTQPMLWQQETPNRDWGLFPPNGLPSNNFSVIWEGLLTVPVDSELNGWIGVATSANCTARLYIDNVLVKDSPFSSQSTIQSNIPGLAFTQVNSTAPPAGGVPFTFQKGEVHKIRLQFQAFNLYQKFENIQSVNSEVELFWNLVDRNDSIQKAVAIASDADVIVLAVGANWDSDGEGGDRSTLSLSVNQTQLTDAIFALNKPVILVLQGGRPFAIPEYYSKAAAVISAFFPGQSGGQAISDIVFGVVNPGGRVPITVPRSVGTLPVFYHYKQTARANIYVDADWTPCYSFGYGLSYTTFATSNFKVWSSSSAENFTDGDTIYFEVEIKNEGNREGSYVPQVYLLQRVSTITQPVKQLMAFKRVYLEAGETRVVKMELEVDRYLPILNRVWEWELERGGYTFALADDSSVNADLSVNATMTCV</sequence>